<feature type="compositionally biased region" description="Polar residues" evidence="1">
    <location>
        <begin position="112"/>
        <end position="122"/>
    </location>
</feature>
<comment type="caution">
    <text evidence="2">The sequence shown here is derived from an EMBL/GenBank/DDBJ whole genome shotgun (WGS) entry which is preliminary data.</text>
</comment>
<feature type="region of interest" description="Disordered" evidence="1">
    <location>
        <begin position="88"/>
        <end position="122"/>
    </location>
</feature>
<dbReference type="AlphaFoldDB" id="A0AAV4NSZ0"/>
<proteinExistence type="predicted"/>
<evidence type="ECO:0000313" key="2">
    <source>
        <dbReference type="EMBL" id="GIX87886.1"/>
    </source>
</evidence>
<evidence type="ECO:0000313" key="3">
    <source>
        <dbReference type="Proteomes" id="UP001054945"/>
    </source>
</evidence>
<protein>
    <submittedName>
        <fullName evidence="2">Uncharacterized protein</fullName>
    </submittedName>
</protein>
<evidence type="ECO:0000256" key="1">
    <source>
        <dbReference type="SAM" id="MobiDB-lite"/>
    </source>
</evidence>
<keyword evidence="3" id="KW-1185">Reference proteome</keyword>
<dbReference type="EMBL" id="BPLR01021275">
    <property type="protein sequence ID" value="GIX87886.1"/>
    <property type="molecule type" value="Genomic_DNA"/>
</dbReference>
<gene>
    <name evidence="2" type="ORF">CEXT_609831</name>
</gene>
<dbReference type="Proteomes" id="UP001054945">
    <property type="component" value="Unassembled WGS sequence"/>
</dbReference>
<feature type="compositionally biased region" description="Basic residues" evidence="1">
    <location>
        <begin position="99"/>
        <end position="111"/>
    </location>
</feature>
<sequence>MLFHVLESMLPCNIVIGPVYLNQAFCKCYTSYGSTALPIEKITSKYMPWTLSFRHTETTKETPTPPHLLRNGTHSFSTQLQRLLPSICHEPYPSDTPKPKRNHPHLPRNRTHSFSSKSQEVHNFSKAQLQRLLSSICHGPYPSHTETKKKPPHLLENRTHSFASKSQEAHNFPKAQLQRLLPSVCHGPYPSDAPKPKKKPPSFAEKQNPPFLQEVSGFANYTKLENNCY</sequence>
<name>A0AAV4NSZ0_CAEEX</name>
<reference evidence="2 3" key="1">
    <citation type="submission" date="2021-06" db="EMBL/GenBank/DDBJ databases">
        <title>Caerostris extrusa draft genome.</title>
        <authorList>
            <person name="Kono N."/>
            <person name="Arakawa K."/>
        </authorList>
    </citation>
    <scope>NUCLEOTIDE SEQUENCE [LARGE SCALE GENOMIC DNA]</scope>
</reference>
<feature type="region of interest" description="Disordered" evidence="1">
    <location>
        <begin position="183"/>
        <end position="216"/>
    </location>
</feature>
<accession>A0AAV4NSZ0</accession>
<organism evidence="2 3">
    <name type="scientific">Caerostris extrusa</name>
    <name type="common">Bark spider</name>
    <name type="synonym">Caerostris bankana</name>
    <dbReference type="NCBI Taxonomy" id="172846"/>
    <lineage>
        <taxon>Eukaryota</taxon>
        <taxon>Metazoa</taxon>
        <taxon>Ecdysozoa</taxon>
        <taxon>Arthropoda</taxon>
        <taxon>Chelicerata</taxon>
        <taxon>Arachnida</taxon>
        <taxon>Araneae</taxon>
        <taxon>Araneomorphae</taxon>
        <taxon>Entelegynae</taxon>
        <taxon>Araneoidea</taxon>
        <taxon>Araneidae</taxon>
        <taxon>Caerostris</taxon>
    </lineage>
</organism>